<sequence>MAFDLYLGKERAFIDHHEEGIFSAINDESRYPKLNWLWEEFYNGPLIQPH</sequence>
<name>A0A316G000_9GAMM</name>
<organism evidence="1 2">
    <name type="scientific">Pleionea mediterranea</name>
    <dbReference type="NCBI Taxonomy" id="523701"/>
    <lineage>
        <taxon>Bacteria</taxon>
        <taxon>Pseudomonadati</taxon>
        <taxon>Pseudomonadota</taxon>
        <taxon>Gammaproteobacteria</taxon>
        <taxon>Oceanospirillales</taxon>
        <taxon>Pleioneaceae</taxon>
        <taxon>Pleionea</taxon>
    </lineage>
</organism>
<comment type="caution">
    <text evidence="1">The sequence shown here is derived from an EMBL/GenBank/DDBJ whole genome shotgun (WGS) entry which is preliminary data.</text>
</comment>
<reference evidence="1 2" key="1">
    <citation type="submission" date="2018-05" db="EMBL/GenBank/DDBJ databases">
        <title>Genomic Encyclopedia of Type Strains, Phase IV (KMG-IV): sequencing the most valuable type-strain genomes for metagenomic binning, comparative biology and taxonomic classification.</title>
        <authorList>
            <person name="Goeker M."/>
        </authorList>
    </citation>
    <scope>NUCLEOTIDE SEQUENCE [LARGE SCALE GENOMIC DNA]</scope>
    <source>
        <strain evidence="1 2">DSM 25350</strain>
    </source>
</reference>
<dbReference type="AlphaFoldDB" id="A0A316G000"/>
<evidence type="ECO:0000313" key="2">
    <source>
        <dbReference type="Proteomes" id="UP000245790"/>
    </source>
</evidence>
<accession>A0A316G000</accession>
<dbReference type="EMBL" id="QGGU01000002">
    <property type="protein sequence ID" value="PWK53972.1"/>
    <property type="molecule type" value="Genomic_DNA"/>
</dbReference>
<keyword evidence="2" id="KW-1185">Reference proteome</keyword>
<gene>
    <name evidence="1" type="ORF">C8D97_102364</name>
</gene>
<evidence type="ECO:0000313" key="1">
    <source>
        <dbReference type="EMBL" id="PWK53972.1"/>
    </source>
</evidence>
<protein>
    <submittedName>
        <fullName evidence="1">Uncharacterized protein</fullName>
    </submittedName>
</protein>
<proteinExistence type="predicted"/>
<dbReference type="Proteomes" id="UP000245790">
    <property type="component" value="Unassembled WGS sequence"/>
</dbReference>